<comment type="caution">
    <text evidence="1">The sequence shown here is derived from an EMBL/GenBank/DDBJ whole genome shotgun (WGS) entry which is preliminary data.</text>
</comment>
<proteinExistence type="predicted"/>
<organism evidence="1 2">
    <name type="scientific">Clostridium perfringens</name>
    <dbReference type="NCBI Taxonomy" id="1502"/>
    <lineage>
        <taxon>Bacteria</taxon>
        <taxon>Bacillati</taxon>
        <taxon>Bacillota</taxon>
        <taxon>Clostridia</taxon>
        <taxon>Eubacteriales</taxon>
        <taxon>Clostridiaceae</taxon>
        <taxon>Clostridium</taxon>
    </lineage>
</organism>
<dbReference type="EMBL" id="JARVUX010000002">
    <property type="protein sequence ID" value="MDH2336037.1"/>
    <property type="molecule type" value="Genomic_DNA"/>
</dbReference>
<evidence type="ECO:0000313" key="1">
    <source>
        <dbReference type="EMBL" id="MDH2336037.1"/>
    </source>
</evidence>
<dbReference type="AlphaFoldDB" id="A0AAN5N4N6"/>
<evidence type="ECO:0000313" key="2">
    <source>
        <dbReference type="Proteomes" id="UP001222958"/>
    </source>
</evidence>
<dbReference type="Proteomes" id="UP001222958">
    <property type="component" value="Unassembled WGS sequence"/>
</dbReference>
<reference evidence="1" key="1">
    <citation type="submission" date="2023-04" db="EMBL/GenBank/DDBJ databases">
        <title>Epidemiological investigation of Clostridium perfringens isolated from cattle.</title>
        <authorList>
            <person name="Tian R."/>
        </authorList>
    </citation>
    <scope>NUCLEOTIDE SEQUENCE</scope>
    <source>
        <strain evidence="1">ZWCP172</strain>
    </source>
</reference>
<dbReference type="RefSeq" id="WP_198606253.1">
    <property type="nucleotide sequence ID" value="NZ_JACOGR010000001.1"/>
</dbReference>
<accession>A0AAN5N4N6</accession>
<sequence>MYKLTTKLKIQKRNKKLKIKELKRRDKIMKKAMDLVRVLVKVTFLGYDENEDLK</sequence>
<name>A0AAN5N4N6_CLOPF</name>
<protein>
    <submittedName>
        <fullName evidence="1">Uncharacterized protein</fullName>
    </submittedName>
</protein>
<gene>
    <name evidence="1" type="ORF">QDQ28_07510</name>
</gene>